<evidence type="ECO:0000256" key="1">
    <source>
        <dbReference type="SAM" id="MobiDB-lite"/>
    </source>
</evidence>
<dbReference type="SUPFAM" id="SSF53300">
    <property type="entry name" value="vWA-like"/>
    <property type="match status" value="1"/>
</dbReference>
<dbReference type="OrthoDB" id="2142040at2759"/>
<name>A0A4Q4SY30_9PEZI</name>
<dbReference type="PANTHER" id="PTHR34706">
    <property type="entry name" value="SLR1338 PROTEIN"/>
    <property type="match status" value="1"/>
</dbReference>
<feature type="compositionally biased region" description="Acidic residues" evidence="1">
    <location>
        <begin position="8"/>
        <end position="21"/>
    </location>
</feature>
<dbReference type="AlphaFoldDB" id="A0A4Q4SY30"/>
<dbReference type="EMBL" id="QJNU01000802">
    <property type="protein sequence ID" value="RYO85752.1"/>
    <property type="molecule type" value="Genomic_DNA"/>
</dbReference>
<keyword evidence="3" id="KW-1185">Reference proteome</keyword>
<evidence type="ECO:0008006" key="4">
    <source>
        <dbReference type="Google" id="ProtNLM"/>
    </source>
</evidence>
<protein>
    <recommendedName>
        <fullName evidence="4">VWFA domain-containing protein</fullName>
    </recommendedName>
</protein>
<evidence type="ECO:0000313" key="3">
    <source>
        <dbReference type="Proteomes" id="UP000293360"/>
    </source>
</evidence>
<sequence>MAERLQDEEWPSFEPAPDEEAGAGVDIGNYDETLAFLRCFDTMFIVDDSVHMEPYWRDVGSLLETLSTICAKYDPDGIDIYFLNHRPKSLFPSRSVRKSGYRGIGGPEAKKNSKTASSIFANVRPGGKCNLGARLTKILEWYCGKLRAGEENAALNLIVITAGVFEDDVKTPLVNVAKMLDELSMPEHQVGIQLFQIGRPNASVQQTFEYLDDELHKETRTRDIIDTTTWSGEPGSLSAGDLLKVILGAVVKELDKRKPAVPLEDATRVKRVEDDD</sequence>
<gene>
    <name evidence="2" type="ORF">DL764_009113</name>
</gene>
<organism evidence="2 3">
    <name type="scientific">Monosporascus ibericus</name>
    <dbReference type="NCBI Taxonomy" id="155417"/>
    <lineage>
        <taxon>Eukaryota</taxon>
        <taxon>Fungi</taxon>
        <taxon>Dikarya</taxon>
        <taxon>Ascomycota</taxon>
        <taxon>Pezizomycotina</taxon>
        <taxon>Sordariomycetes</taxon>
        <taxon>Xylariomycetidae</taxon>
        <taxon>Xylariales</taxon>
        <taxon>Xylariales incertae sedis</taxon>
        <taxon>Monosporascus</taxon>
    </lineage>
</organism>
<comment type="caution">
    <text evidence="2">The sequence shown here is derived from an EMBL/GenBank/DDBJ whole genome shotgun (WGS) entry which is preliminary data.</text>
</comment>
<dbReference type="STRING" id="155417.A0A4Q4SY30"/>
<proteinExistence type="predicted"/>
<dbReference type="PANTHER" id="PTHR34706:SF1">
    <property type="entry name" value="VWFA DOMAIN-CONTAINING PROTEIN"/>
    <property type="match status" value="1"/>
</dbReference>
<accession>A0A4Q4SY30</accession>
<feature type="region of interest" description="Disordered" evidence="1">
    <location>
        <begin position="1"/>
        <end position="24"/>
    </location>
</feature>
<dbReference type="InterPro" id="IPR036465">
    <property type="entry name" value="vWFA_dom_sf"/>
</dbReference>
<reference evidence="2 3" key="1">
    <citation type="submission" date="2018-06" db="EMBL/GenBank/DDBJ databases">
        <title>Complete Genomes of Monosporascus.</title>
        <authorList>
            <person name="Robinson A.J."/>
            <person name="Natvig D.O."/>
        </authorList>
    </citation>
    <scope>NUCLEOTIDE SEQUENCE [LARGE SCALE GENOMIC DNA]</scope>
    <source>
        <strain evidence="2 3">CBS 110550</strain>
    </source>
</reference>
<evidence type="ECO:0000313" key="2">
    <source>
        <dbReference type="EMBL" id="RYO85752.1"/>
    </source>
</evidence>
<dbReference type="Proteomes" id="UP000293360">
    <property type="component" value="Unassembled WGS sequence"/>
</dbReference>